<dbReference type="SUPFAM" id="SSF103473">
    <property type="entry name" value="MFS general substrate transporter"/>
    <property type="match status" value="1"/>
</dbReference>
<gene>
    <name evidence="8" type="ORF">SAMN05878503_11616</name>
</gene>
<feature type="transmembrane region" description="Helical" evidence="6">
    <location>
        <begin position="85"/>
        <end position="104"/>
    </location>
</feature>
<organism evidence="8 9">
    <name type="scientific">Cereibacter ovatus</name>
    <dbReference type="NCBI Taxonomy" id="439529"/>
    <lineage>
        <taxon>Bacteria</taxon>
        <taxon>Pseudomonadati</taxon>
        <taxon>Pseudomonadota</taxon>
        <taxon>Alphaproteobacteria</taxon>
        <taxon>Rhodobacterales</taxon>
        <taxon>Paracoccaceae</taxon>
        <taxon>Cereibacter</taxon>
    </lineage>
</organism>
<feature type="transmembrane region" description="Helical" evidence="6">
    <location>
        <begin position="318"/>
        <end position="339"/>
    </location>
</feature>
<feature type="transmembrane region" description="Helical" evidence="6">
    <location>
        <begin position="143"/>
        <end position="166"/>
    </location>
</feature>
<keyword evidence="4 6" id="KW-1133">Transmembrane helix</keyword>
<evidence type="ECO:0000256" key="5">
    <source>
        <dbReference type="ARBA" id="ARBA00023136"/>
    </source>
</evidence>
<comment type="subcellular location">
    <subcellularLocation>
        <location evidence="1">Membrane</location>
        <topology evidence="1">Multi-pass membrane protein</topology>
    </subcellularLocation>
</comment>
<dbReference type="PANTHER" id="PTHR23502:SF132">
    <property type="entry name" value="POLYAMINE TRANSPORTER 2-RELATED"/>
    <property type="match status" value="1"/>
</dbReference>
<evidence type="ECO:0000256" key="3">
    <source>
        <dbReference type="ARBA" id="ARBA00022692"/>
    </source>
</evidence>
<dbReference type="OrthoDB" id="9800416at2"/>
<feature type="transmembrane region" description="Helical" evidence="6">
    <location>
        <begin position="351"/>
        <end position="377"/>
    </location>
</feature>
<dbReference type="PANTHER" id="PTHR23502">
    <property type="entry name" value="MAJOR FACILITATOR SUPERFAMILY"/>
    <property type="match status" value="1"/>
</dbReference>
<evidence type="ECO:0000313" key="9">
    <source>
        <dbReference type="Proteomes" id="UP000219467"/>
    </source>
</evidence>
<dbReference type="InterPro" id="IPR036259">
    <property type="entry name" value="MFS_trans_sf"/>
</dbReference>
<dbReference type="InterPro" id="IPR011701">
    <property type="entry name" value="MFS"/>
</dbReference>
<dbReference type="Gene3D" id="1.20.1720.10">
    <property type="entry name" value="Multidrug resistance protein D"/>
    <property type="match status" value="1"/>
</dbReference>
<keyword evidence="3 6" id="KW-0812">Transmembrane</keyword>
<dbReference type="PROSITE" id="PS00216">
    <property type="entry name" value="SUGAR_TRANSPORT_1"/>
    <property type="match status" value="1"/>
</dbReference>
<keyword evidence="5 6" id="KW-0472">Membrane</keyword>
<feature type="transmembrane region" description="Helical" evidence="6">
    <location>
        <begin position="261"/>
        <end position="280"/>
    </location>
</feature>
<feature type="transmembrane region" description="Helical" evidence="6">
    <location>
        <begin position="110"/>
        <end position="131"/>
    </location>
</feature>
<feature type="transmembrane region" description="Helical" evidence="6">
    <location>
        <begin position="383"/>
        <end position="402"/>
    </location>
</feature>
<dbReference type="GO" id="GO:0005886">
    <property type="term" value="C:plasma membrane"/>
    <property type="evidence" value="ECO:0007669"/>
    <property type="project" value="TreeGrafter"/>
</dbReference>
<evidence type="ECO:0000256" key="1">
    <source>
        <dbReference type="ARBA" id="ARBA00004141"/>
    </source>
</evidence>
<feature type="domain" description="Major facilitator superfamily (MFS) profile" evidence="7">
    <location>
        <begin position="18"/>
        <end position="405"/>
    </location>
</feature>
<feature type="transmembrane region" description="Helical" evidence="6">
    <location>
        <begin position="172"/>
        <end position="191"/>
    </location>
</feature>
<dbReference type="PROSITE" id="PS50850">
    <property type="entry name" value="MFS"/>
    <property type="match status" value="1"/>
</dbReference>
<dbReference type="Pfam" id="PF07690">
    <property type="entry name" value="MFS_1"/>
    <property type="match status" value="1"/>
</dbReference>
<evidence type="ECO:0000256" key="6">
    <source>
        <dbReference type="SAM" id="Phobius"/>
    </source>
</evidence>
<feature type="transmembrane region" description="Helical" evidence="6">
    <location>
        <begin position="18"/>
        <end position="37"/>
    </location>
</feature>
<evidence type="ECO:0000259" key="7">
    <source>
        <dbReference type="PROSITE" id="PS50850"/>
    </source>
</evidence>
<evidence type="ECO:0000256" key="4">
    <source>
        <dbReference type="ARBA" id="ARBA00022989"/>
    </source>
</evidence>
<dbReference type="RefSeq" id="WP_097031339.1">
    <property type="nucleotide sequence ID" value="NZ_OAOQ01000016.1"/>
</dbReference>
<keyword evidence="9" id="KW-1185">Reference proteome</keyword>
<dbReference type="GO" id="GO:0022857">
    <property type="term" value="F:transmembrane transporter activity"/>
    <property type="evidence" value="ECO:0007669"/>
    <property type="project" value="InterPro"/>
</dbReference>
<name>A0A285D1I7_9RHOB</name>
<proteinExistence type="predicted"/>
<feature type="transmembrane region" description="Helical" evidence="6">
    <location>
        <begin position="222"/>
        <end position="241"/>
    </location>
</feature>
<feature type="transmembrane region" description="Helical" evidence="6">
    <location>
        <begin position="287"/>
        <end position="306"/>
    </location>
</feature>
<dbReference type="InterPro" id="IPR020846">
    <property type="entry name" value="MFS_dom"/>
</dbReference>
<dbReference type="AlphaFoldDB" id="A0A285D1I7"/>
<dbReference type="EMBL" id="OAOQ01000016">
    <property type="protein sequence ID" value="SNX73674.1"/>
    <property type="molecule type" value="Genomic_DNA"/>
</dbReference>
<dbReference type="Proteomes" id="UP000219467">
    <property type="component" value="Unassembled WGS sequence"/>
</dbReference>
<dbReference type="GO" id="GO:0140115">
    <property type="term" value="P:export across plasma membrane"/>
    <property type="evidence" value="ECO:0007669"/>
    <property type="project" value="UniProtKB-ARBA"/>
</dbReference>
<accession>A0A285D1I7</accession>
<protein>
    <submittedName>
        <fullName evidence="8">DHA1 family bicyclomycin/chloramphenicol resistance-like MFS transporter</fullName>
    </submittedName>
</protein>
<keyword evidence="2" id="KW-0813">Transport</keyword>
<dbReference type="InterPro" id="IPR005829">
    <property type="entry name" value="Sugar_transporter_CS"/>
</dbReference>
<sequence length="405" mass="42482">MTDIPSLPPEARLSRPEFVGMIAMLFATVAFSIDSMLPALPEIAAELSPDAPNRAQLILSSFILGMGLGTFVAGPLSDRFGRKRVILGGAVLYCAAALAAWAAPTLGLMLLARLAGGLGAAAPRVVSLALVRDLYKGREMARIMSFAMLIFTLVPAFAPLLGSVVIDGLGWRGIFLSFLGFSALSMLWLGLRQPETLPPAARREVSAARLTGALREVLSHRVIVTAIGVQTLVFGALFATLSSTQQIFDVTWNRGDSFPMWFALIALMAGTASLVNAALVMRLGMRFLVTLALGAQVVVSLTMWAAAAQGLWSEALAFPAYVLWTTGVFFTAGLTLGNLNALAMEPVGHIAGMAASVIGSVATVVSVGLAVPLGLAFDGTPQPLMLGVACFTGAGFLLIRTLPRH</sequence>
<dbReference type="GO" id="GO:0042908">
    <property type="term" value="P:xenobiotic transport"/>
    <property type="evidence" value="ECO:0007669"/>
    <property type="project" value="UniProtKB-ARBA"/>
</dbReference>
<feature type="transmembrane region" description="Helical" evidence="6">
    <location>
        <begin position="57"/>
        <end position="76"/>
    </location>
</feature>
<reference evidence="9" key="1">
    <citation type="submission" date="2017-08" db="EMBL/GenBank/DDBJ databases">
        <authorList>
            <person name="Varghese N."/>
            <person name="Submissions S."/>
        </authorList>
    </citation>
    <scope>NUCLEOTIDE SEQUENCE [LARGE SCALE GENOMIC DNA]</scope>
    <source>
        <strain evidence="9">JA234</strain>
    </source>
</reference>
<evidence type="ECO:0000256" key="2">
    <source>
        <dbReference type="ARBA" id="ARBA00022448"/>
    </source>
</evidence>
<evidence type="ECO:0000313" key="8">
    <source>
        <dbReference type="EMBL" id="SNX73674.1"/>
    </source>
</evidence>